<dbReference type="PANTHER" id="PTHR38766">
    <property type="entry name" value="FLAGELLAR PROTEIN FLIO"/>
    <property type="match status" value="1"/>
</dbReference>
<sequence length="154" mass="15741">METVVVGLRVALSLGVVLALLWFLHRRITRGAKQRGPAAAIAVLGKQAVGQKASVVVVDADGMRFVLGVTENNVTVLHSAESPEAVAPVVTPAAAFADVLTAVPSATVTNLKPTAAASTAKDLEAALVKPGALNGSILSPATWRQAASALGRFR</sequence>
<dbReference type="NCBIfam" id="TIGR03500">
    <property type="entry name" value="FliO_TIGR"/>
    <property type="match status" value="1"/>
</dbReference>
<feature type="transmembrane region" description="Helical" evidence="7">
    <location>
        <begin position="6"/>
        <end position="25"/>
    </location>
</feature>
<evidence type="ECO:0000313" key="9">
    <source>
        <dbReference type="Proteomes" id="UP000536685"/>
    </source>
</evidence>
<keyword evidence="3 7" id="KW-1133">Transmembrane helix</keyword>
<keyword evidence="5 7" id="KW-0975">Bacterial flagellum</keyword>
<dbReference type="PANTHER" id="PTHR38766:SF1">
    <property type="entry name" value="FLAGELLAR PROTEIN FLIO"/>
    <property type="match status" value="1"/>
</dbReference>
<keyword evidence="1 7" id="KW-1003">Cell membrane</keyword>
<dbReference type="GO" id="GO:0044781">
    <property type="term" value="P:bacterial-type flagellum organization"/>
    <property type="evidence" value="ECO:0007669"/>
    <property type="project" value="UniProtKB-UniRule"/>
</dbReference>
<reference evidence="8 9" key="1">
    <citation type="submission" date="2020-08" db="EMBL/GenBank/DDBJ databases">
        <title>Sequencing the genomes of 1000 actinobacteria strains.</title>
        <authorList>
            <person name="Klenk H.-P."/>
        </authorList>
    </citation>
    <scope>NUCLEOTIDE SEQUENCE [LARGE SCALE GENOMIC DNA]</scope>
    <source>
        <strain evidence="8 9">DSM 105784</strain>
    </source>
</reference>
<keyword evidence="2 7" id="KW-0812">Transmembrane</keyword>
<accession>A0A841ATA3</accession>
<protein>
    <recommendedName>
        <fullName evidence="7">Flagellar protein</fullName>
    </recommendedName>
</protein>
<comment type="caution">
    <text evidence="8">The sequence shown here is derived from an EMBL/GenBank/DDBJ whole genome shotgun (WGS) entry which is preliminary data.</text>
</comment>
<dbReference type="InterPro" id="IPR022781">
    <property type="entry name" value="Flagellar_biosynth_FliO"/>
</dbReference>
<keyword evidence="9" id="KW-1185">Reference proteome</keyword>
<dbReference type="GO" id="GO:0009425">
    <property type="term" value="C:bacterial-type flagellum basal body"/>
    <property type="evidence" value="ECO:0007669"/>
    <property type="project" value="UniProtKB-SubCell"/>
</dbReference>
<dbReference type="EMBL" id="JACHMJ010000001">
    <property type="protein sequence ID" value="MBB5845172.1"/>
    <property type="molecule type" value="Genomic_DNA"/>
</dbReference>
<dbReference type="RefSeq" id="WP_184240039.1">
    <property type="nucleotide sequence ID" value="NZ_JACHMJ010000001.1"/>
</dbReference>
<evidence type="ECO:0000256" key="3">
    <source>
        <dbReference type="ARBA" id="ARBA00022989"/>
    </source>
</evidence>
<comment type="subcellular location">
    <subcellularLocation>
        <location evidence="7">Cell membrane</location>
    </subcellularLocation>
    <subcellularLocation>
        <location evidence="7">Bacterial flagellum basal body</location>
    </subcellularLocation>
</comment>
<keyword evidence="8" id="KW-0966">Cell projection</keyword>
<keyword evidence="8" id="KW-0969">Cilium</keyword>
<dbReference type="AlphaFoldDB" id="A0A841ATA3"/>
<evidence type="ECO:0000256" key="7">
    <source>
        <dbReference type="RuleBase" id="RU362064"/>
    </source>
</evidence>
<comment type="similarity">
    <text evidence="6 7">Belongs to the FliO/MopB family.</text>
</comment>
<organism evidence="8 9">
    <name type="scientific">Conyzicola lurida</name>
    <dbReference type="NCBI Taxonomy" id="1172621"/>
    <lineage>
        <taxon>Bacteria</taxon>
        <taxon>Bacillati</taxon>
        <taxon>Actinomycetota</taxon>
        <taxon>Actinomycetes</taxon>
        <taxon>Micrococcales</taxon>
        <taxon>Microbacteriaceae</taxon>
        <taxon>Conyzicola</taxon>
    </lineage>
</organism>
<evidence type="ECO:0000256" key="6">
    <source>
        <dbReference type="ARBA" id="ARBA00037937"/>
    </source>
</evidence>
<proteinExistence type="inferred from homology"/>
<keyword evidence="8" id="KW-0282">Flagellum</keyword>
<evidence type="ECO:0000256" key="5">
    <source>
        <dbReference type="ARBA" id="ARBA00023143"/>
    </source>
</evidence>
<dbReference type="Pfam" id="PF04347">
    <property type="entry name" value="FliO"/>
    <property type="match status" value="1"/>
</dbReference>
<evidence type="ECO:0000313" key="8">
    <source>
        <dbReference type="EMBL" id="MBB5845172.1"/>
    </source>
</evidence>
<dbReference type="Proteomes" id="UP000536685">
    <property type="component" value="Unassembled WGS sequence"/>
</dbReference>
<gene>
    <name evidence="8" type="ORF">HD599_003495</name>
</gene>
<dbReference type="GO" id="GO:0005886">
    <property type="term" value="C:plasma membrane"/>
    <property type="evidence" value="ECO:0007669"/>
    <property type="project" value="UniProtKB-SubCell"/>
</dbReference>
<name>A0A841ATA3_9MICO</name>
<evidence type="ECO:0000256" key="4">
    <source>
        <dbReference type="ARBA" id="ARBA00023136"/>
    </source>
</evidence>
<evidence type="ECO:0000256" key="2">
    <source>
        <dbReference type="ARBA" id="ARBA00022692"/>
    </source>
</evidence>
<keyword evidence="4 7" id="KW-0472">Membrane</keyword>
<dbReference type="InterPro" id="IPR052205">
    <property type="entry name" value="FliO/MopB"/>
</dbReference>
<evidence type="ECO:0000256" key="1">
    <source>
        <dbReference type="ARBA" id="ARBA00022475"/>
    </source>
</evidence>